<organism evidence="1">
    <name type="scientific">bioreactor metagenome</name>
    <dbReference type="NCBI Taxonomy" id="1076179"/>
    <lineage>
        <taxon>unclassified sequences</taxon>
        <taxon>metagenomes</taxon>
        <taxon>ecological metagenomes</taxon>
    </lineage>
</organism>
<comment type="caution">
    <text evidence="1">The sequence shown here is derived from an EMBL/GenBank/DDBJ whole genome shotgun (WGS) entry which is preliminary data.</text>
</comment>
<sequence>MFSDEPEYDPGCMRVRISAGELFERFSVGVADEEGKCLAYGFHFLDFL</sequence>
<dbReference type="EMBL" id="VSSQ01000060">
    <property type="protein sequence ID" value="MPL71595.1"/>
    <property type="molecule type" value="Genomic_DNA"/>
</dbReference>
<evidence type="ECO:0000313" key="1">
    <source>
        <dbReference type="EMBL" id="MPL71595.1"/>
    </source>
</evidence>
<accession>A0A644TXC5</accession>
<reference evidence="1" key="1">
    <citation type="submission" date="2019-08" db="EMBL/GenBank/DDBJ databases">
        <authorList>
            <person name="Kucharzyk K."/>
            <person name="Murdoch R.W."/>
            <person name="Higgins S."/>
            <person name="Loffler F."/>
        </authorList>
    </citation>
    <scope>NUCLEOTIDE SEQUENCE</scope>
</reference>
<proteinExistence type="predicted"/>
<gene>
    <name evidence="1" type="ORF">SDC9_17372</name>
</gene>
<protein>
    <submittedName>
        <fullName evidence="1">Uncharacterized protein</fullName>
    </submittedName>
</protein>
<name>A0A644TXC5_9ZZZZ</name>
<dbReference type="AlphaFoldDB" id="A0A644TXC5"/>